<feature type="binding site" evidence="8">
    <location>
        <position position="87"/>
    </location>
    <ligand>
        <name>[4Fe-4S] cluster</name>
        <dbReference type="ChEBI" id="CHEBI:49883"/>
        <label>2</label>
        <note>4Fe-4S-S-AdoMet</note>
    </ligand>
</feature>
<evidence type="ECO:0000256" key="2">
    <source>
        <dbReference type="ARBA" id="ARBA00022679"/>
    </source>
</evidence>
<keyword evidence="5 8" id="KW-0408">Iron</keyword>
<dbReference type="InterPro" id="IPR007197">
    <property type="entry name" value="rSAM"/>
</dbReference>
<dbReference type="PANTHER" id="PTHR10949">
    <property type="entry name" value="LIPOYL SYNTHASE"/>
    <property type="match status" value="1"/>
</dbReference>
<reference evidence="10 11" key="1">
    <citation type="submission" date="2012-05" db="EMBL/GenBank/DDBJ databases">
        <authorList>
            <person name="Harkins D.M."/>
            <person name="Madupu R."/>
            <person name="Durkin A.S."/>
            <person name="Torralba M."/>
            <person name="Methe B."/>
            <person name="Sutton G.G."/>
            <person name="Nelson K.E."/>
        </authorList>
    </citation>
    <scope>NUCLEOTIDE SEQUENCE [LARGE SCALE GENOMIC DNA]</scope>
    <source>
        <strain evidence="10 11">F0490</strain>
    </source>
</reference>
<dbReference type="InterPro" id="IPR058240">
    <property type="entry name" value="rSAM_sf"/>
</dbReference>
<dbReference type="NCBIfam" id="TIGR00510">
    <property type="entry name" value="lipA"/>
    <property type="match status" value="1"/>
</dbReference>
<dbReference type="InterPro" id="IPR013785">
    <property type="entry name" value="Aldolase_TIM"/>
</dbReference>
<dbReference type="Gene3D" id="3.20.20.70">
    <property type="entry name" value="Aldolase class I"/>
    <property type="match status" value="1"/>
</dbReference>
<keyword evidence="4 8" id="KW-0479">Metal-binding</keyword>
<dbReference type="SFLD" id="SFLDG01058">
    <property type="entry name" value="lipoyl_synthase_like"/>
    <property type="match status" value="1"/>
</dbReference>
<dbReference type="GO" id="GO:0009249">
    <property type="term" value="P:protein lipoylation"/>
    <property type="evidence" value="ECO:0007669"/>
    <property type="project" value="UniProtKB-UniRule"/>
</dbReference>
<dbReference type="AlphaFoldDB" id="J1H7R7"/>
<dbReference type="PANTHER" id="PTHR10949:SF0">
    <property type="entry name" value="LIPOYL SYNTHASE, MITOCHONDRIAL"/>
    <property type="match status" value="1"/>
</dbReference>
<dbReference type="InterPro" id="IPR006638">
    <property type="entry name" value="Elp3/MiaA/NifB-like_rSAM"/>
</dbReference>
<keyword evidence="2 8" id="KW-0808">Transferase</keyword>
<evidence type="ECO:0000313" key="10">
    <source>
        <dbReference type="EMBL" id="EJF41625.1"/>
    </source>
</evidence>
<dbReference type="GO" id="GO:0005737">
    <property type="term" value="C:cytoplasm"/>
    <property type="evidence" value="ECO:0007669"/>
    <property type="project" value="UniProtKB-SubCell"/>
</dbReference>
<dbReference type="GO" id="GO:0016992">
    <property type="term" value="F:lipoate synthase activity"/>
    <property type="evidence" value="ECO:0007669"/>
    <property type="project" value="UniProtKB-UniRule"/>
</dbReference>
<dbReference type="NCBIfam" id="NF004019">
    <property type="entry name" value="PRK05481.1"/>
    <property type="match status" value="1"/>
</dbReference>
<keyword evidence="8" id="KW-0963">Cytoplasm</keyword>
<feature type="domain" description="Radical SAM core" evidence="9">
    <location>
        <begin position="69"/>
        <end position="283"/>
    </location>
</feature>
<comment type="subcellular location">
    <subcellularLocation>
        <location evidence="8">Cytoplasm</location>
    </subcellularLocation>
</comment>
<accession>J1H7R7</accession>
<keyword evidence="11" id="KW-1185">Reference proteome</keyword>
<keyword evidence="3 8" id="KW-0949">S-adenosyl-L-methionine</keyword>
<dbReference type="GO" id="GO:0051539">
    <property type="term" value="F:4 iron, 4 sulfur cluster binding"/>
    <property type="evidence" value="ECO:0007669"/>
    <property type="project" value="UniProtKB-UniRule"/>
</dbReference>
<feature type="binding site" evidence="8">
    <location>
        <position position="90"/>
    </location>
    <ligand>
        <name>[4Fe-4S] cluster</name>
        <dbReference type="ChEBI" id="CHEBI:49883"/>
        <label>2</label>
        <note>4Fe-4S-S-AdoMet</note>
    </ligand>
</feature>
<comment type="cofactor">
    <cofactor evidence="8">
        <name>[4Fe-4S] cluster</name>
        <dbReference type="ChEBI" id="CHEBI:49883"/>
    </cofactor>
    <text evidence="8">Binds 2 [4Fe-4S] clusters per subunit. One cluster is coordinated with 3 cysteines and an exchangeable S-adenosyl-L-methionine.</text>
</comment>
<evidence type="ECO:0000313" key="11">
    <source>
        <dbReference type="Proteomes" id="UP000004578"/>
    </source>
</evidence>
<proteinExistence type="inferred from homology"/>
<dbReference type="SFLD" id="SFLDF00271">
    <property type="entry name" value="lipoyl_synthase"/>
    <property type="match status" value="1"/>
</dbReference>
<name>J1H7R7_9ACTO</name>
<comment type="similarity">
    <text evidence="8">Belongs to the radical SAM superfamily. Lipoyl synthase family.</text>
</comment>
<dbReference type="RefSeq" id="WP_005871171.1">
    <property type="nucleotide sequence ID" value="NZ_AKFS01000228.1"/>
</dbReference>
<feature type="binding site" evidence="8">
    <location>
        <position position="294"/>
    </location>
    <ligand>
        <name>[4Fe-4S] cluster</name>
        <dbReference type="ChEBI" id="CHEBI:49883"/>
        <label>1</label>
    </ligand>
</feature>
<organism evidence="10 11">
    <name type="scientific">Schaalia georgiae F0490</name>
    <dbReference type="NCBI Taxonomy" id="1125717"/>
    <lineage>
        <taxon>Bacteria</taxon>
        <taxon>Bacillati</taxon>
        <taxon>Actinomycetota</taxon>
        <taxon>Actinomycetes</taxon>
        <taxon>Actinomycetales</taxon>
        <taxon>Actinomycetaceae</taxon>
        <taxon>Schaalia</taxon>
    </lineage>
</organism>
<dbReference type="EMBL" id="AKFS01000228">
    <property type="protein sequence ID" value="EJF41625.1"/>
    <property type="molecule type" value="Genomic_DNA"/>
</dbReference>
<evidence type="ECO:0000256" key="3">
    <source>
        <dbReference type="ARBA" id="ARBA00022691"/>
    </source>
</evidence>
<dbReference type="Proteomes" id="UP000004578">
    <property type="component" value="Unassembled WGS sequence"/>
</dbReference>
<dbReference type="UniPathway" id="UPA00538">
    <property type="reaction ID" value="UER00593"/>
</dbReference>
<dbReference type="PATRIC" id="fig|1125717.3.peg.1414"/>
<evidence type="ECO:0000256" key="4">
    <source>
        <dbReference type="ARBA" id="ARBA00022723"/>
    </source>
</evidence>
<comment type="pathway">
    <text evidence="8">Protein modification; protein lipoylation via endogenous pathway; protein N(6)-(lipoyl)lysine from octanoyl-[acyl-carrier-protein]: step 2/2.</text>
</comment>
<evidence type="ECO:0000256" key="8">
    <source>
        <dbReference type="HAMAP-Rule" id="MF_00206"/>
    </source>
</evidence>
<evidence type="ECO:0000256" key="7">
    <source>
        <dbReference type="ARBA" id="ARBA00047326"/>
    </source>
</evidence>
<dbReference type="PROSITE" id="PS51918">
    <property type="entry name" value="RADICAL_SAM"/>
    <property type="match status" value="1"/>
</dbReference>
<feature type="binding site" evidence="8">
    <location>
        <position position="83"/>
    </location>
    <ligand>
        <name>[4Fe-4S] cluster</name>
        <dbReference type="ChEBI" id="CHEBI:49883"/>
        <label>2</label>
        <note>4Fe-4S-S-AdoMet</note>
    </ligand>
</feature>
<sequence>MSTLPDPEGRKLLRVEVRNSQSPIEAKPEWIRTTARAGENYQDMRSLSHAKGLHTVCAEAGCPNIYECWQDREATFLLGGALCTRRCDFCDIATGRPGEYDRDEPRRIAESVAELELRYVTITGVARDDLPDGAAWLYAQTCRLIHAKCPGTGVELLVDDFRGRQEAIDMVIGAAPQVFAHNLETVPRIFKKIRPAFNYERSLGMIRRAHDGGMVTKSNLILGMGETREEVGVAMRDLHEAGCDLLTLTQYLRPSPLHHPIDRWVHPEEFLEMAAEAEQIGFAGVMAGPLVRSSYRAGLLWAKGMRARGFAIPRNLAHIADSGSTLQEAGTVLARLRERTARRARTTAPA</sequence>
<evidence type="ECO:0000256" key="1">
    <source>
        <dbReference type="ARBA" id="ARBA00022485"/>
    </source>
</evidence>
<keyword evidence="1 8" id="KW-0004">4Fe-4S</keyword>
<evidence type="ECO:0000256" key="5">
    <source>
        <dbReference type="ARBA" id="ARBA00023004"/>
    </source>
</evidence>
<dbReference type="Pfam" id="PF04055">
    <property type="entry name" value="Radical_SAM"/>
    <property type="match status" value="1"/>
</dbReference>
<dbReference type="HAMAP" id="MF_00206">
    <property type="entry name" value="Lipoyl_synth"/>
    <property type="match status" value="1"/>
</dbReference>
<feature type="binding site" evidence="8">
    <location>
        <position position="62"/>
    </location>
    <ligand>
        <name>[4Fe-4S] cluster</name>
        <dbReference type="ChEBI" id="CHEBI:49883"/>
        <label>1</label>
    </ligand>
</feature>
<gene>
    <name evidence="8 10" type="primary">lipA</name>
    <name evidence="10" type="ORF">HMPREF1317_0559</name>
</gene>
<feature type="binding site" evidence="8">
    <location>
        <position position="57"/>
    </location>
    <ligand>
        <name>[4Fe-4S] cluster</name>
        <dbReference type="ChEBI" id="CHEBI:49883"/>
        <label>1</label>
    </ligand>
</feature>
<evidence type="ECO:0000259" key="9">
    <source>
        <dbReference type="PROSITE" id="PS51918"/>
    </source>
</evidence>
<keyword evidence="6 8" id="KW-0411">Iron-sulfur</keyword>
<dbReference type="GO" id="GO:0046872">
    <property type="term" value="F:metal ion binding"/>
    <property type="evidence" value="ECO:0007669"/>
    <property type="project" value="UniProtKB-KW"/>
</dbReference>
<dbReference type="NCBIfam" id="NF009544">
    <property type="entry name" value="PRK12928.1"/>
    <property type="match status" value="1"/>
</dbReference>
<protein>
    <recommendedName>
        <fullName evidence="8">Lipoyl synthase</fullName>
        <ecNumber evidence="8">2.8.1.8</ecNumber>
    </recommendedName>
    <alternativeName>
        <fullName evidence="8">Lip-syn</fullName>
        <shortName evidence="8">LS</shortName>
    </alternativeName>
    <alternativeName>
        <fullName evidence="8">Lipoate synthase</fullName>
    </alternativeName>
    <alternativeName>
        <fullName evidence="8">Lipoic acid synthase</fullName>
    </alternativeName>
    <alternativeName>
        <fullName evidence="8">Sulfur insertion protein LipA</fullName>
    </alternativeName>
</protein>
<comment type="catalytic activity">
    <reaction evidence="7 8">
        <text>[[Fe-S] cluster scaffold protein carrying a second [4Fe-4S](2+) cluster] + N(6)-octanoyl-L-lysyl-[protein] + 2 oxidized [2Fe-2S]-[ferredoxin] + 2 S-adenosyl-L-methionine + 4 H(+) = [[Fe-S] cluster scaffold protein] + N(6)-[(R)-dihydrolipoyl]-L-lysyl-[protein] + 4 Fe(3+) + 2 hydrogen sulfide + 2 5'-deoxyadenosine + 2 L-methionine + 2 reduced [2Fe-2S]-[ferredoxin]</text>
        <dbReference type="Rhea" id="RHEA:16585"/>
        <dbReference type="Rhea" id="RHEA-COMP:9928"/>
        <dbReference type="Rhea" id="RHEA-COMP:10000"/>
        <dbReference type="Rhea" id="RHEA-COMP:10001"/>
        <dbReference type="Rhea" id="RHEA-COMP:10475"/>
        <dbReference type="Rhea" id="RHEA-COMP:14568"/>
        <dbReference type="Rhea" id="RHEA-COMP:14569"/>
        <dbReference type="ChEBI" id="CHEBI:15378"/>
        <dbReference type="ChEBI" id="CHEBI:17319"/>
        <dbReference type="ChEBI" id="CHEBI:29034"/>
        <dbReference type="ChEBI" id="CHEBI:29919"/>
        <dbReference type="ChEBI" id="CHEBI:33722"/>
        <dbReference type="ChEBI" id="CHEBI:33737"/>
        <dbReference type="ChEBI" id="CHEBI:33738"/>
        <dbReference type="ChEBI" id="CHEBI:57844"/>
        <dbReference type="ChEBI" id="CHEBI:59789"/>
        <dbReference type="ChEBI" id="CHEBI:78809"/>
        <dbReference type="ChEBI" id="CHEBI:83100"/>
        <dbReference type="EC" id="2.8.1.8"/>
    </reaction>
</comment>
<feature type="binding site" evidence="8">
    <location>
        <position position="68"/>
    </location>
    <ligand>
        <name>[4Fe-4S] cluster</name>
        <dbReference type="ChEBI" id="CHEBI:49883"/>
        <label>1</label>
    </ligand>
</feature>
<dbReference type="SUPFAM" id="SSF102114">
    <property type="entry name" value="Radical SAM enzymes"/>
    <property type="match status" value="1"/>
</dbReference>
<dbReference type="SFLD" id="SFLDS00029">
    <property type="entry name" value="Radical_SAM"/>
    <property type="match status" value="1"/>
</dbReference>
<evidence type="ECO:0000256" key="6">
    <source>
        <dbReference type="ARBA" id="ARBA00023014"/>
    </source>
</evidence>
<comment type="function">
    <text evidence="8">Catalyzes the radical-mediated insertion of two sulfur atoms into the C-6 and C-8 positions of the octanoyl moiety bound to the lipoyl domains of lipoate-dependent enzymes, thereby converting the octanoylated domains into lipoylated derivatives.</text>
</comment>
<dbReference type="InterPro" id="IPR003698">
    <property type="entry name" value="Lipoyl_synth"/>
</dbReference>
<dbReference type="EC" id="2.8.1.8" evidence="8"/>
<comment type="caution">
    <text evidence="10">The sequence shown here is derived from an EMBL/GenBank/DDBJ whole genome shotgun (WGS) entry which is preliminary data.</text>
</comment>
<dbReference type="SMART" id="SM00729">
    <property type="entry name" value="Elp3"/>
    <property type="match status" value="1"/>
</dbReference>
<dbReference type="CDD" id="cd01335">
    <property type="entry name" value="Radical_SAM"/>
    <property type="match status" value="1"/>
</dbReference>
<dbReference type="OrthoDB" id="9787898at2"/>